<dbReference type="AlphaFoldDB" id="A0A151ZHM2"/>
<comment type="subcellular location">
    <subcellularLocation>
        <location evidence="2 8">Cytoplasm</location>
    </subcellularLocation>
</comment>
<feature type="domain" description="AB hydrolase-1" evidence="11">
    <location>
        <begin position="65"/>
        <end position="327"/>
    </location>
</feature>
<evidence type="ECO:0000256" key="8">
    <source>
        <dbReference type="PIRNR" id="PIRNR006431"/>
    </source>
</evidence>
<evidence type="ECO:0000256" key="10">
    <source>
        <dbReference type="RuleBase" id="RU003421"/>
    </source>
</evidence>
<keyword evidence="6 8" id="KW-0645">Protease</keyword>
<dbReference type="PIRSF" id="PIRSF006431">
    <property type="entry name" value="Pept_S33"/>
    <property type="match status" value="1"/>
</dbReference>
<dbReference type="Pfam" id="PF00561">
    <property type="entry name" value="Abhydrolase_1"/>
    <property type="match status" value="1"/>
</dbReference>
<feature type="active site" description="Proton donor" evidence="9">
    <location>
        <position position="296"/>
    </location>
</feature>
<reference evidence="12 13" key="1">
    <citation type="submission" date="2015-12" db="EMBL/GenBank/DDBJ databases">
        <title>Dictyostelia acquired genes for synthesis and detection of signals that induce cell-type specialization by lateral gene transfer from prokaryotes.</title>
        <authorList>
            <person name="Gloeckner G."/>
            <person name="Schaap P."/>
        </authorList>
    </citation>
    <scope>NUCLEOTIDE SEQUENCE [LARGE SCALE GENOMIC DNA]</scope>
    <source>
        <strain evidence="12 13">TK</strain>
    </source>
</reference>
<dbReference type="Proteomes" id="UP000076078">
    <property type="component" value="Unassembled WGS sequence"/>
</dbReference>
<dbReference type="NCBIfam" id="TIGR01249">
    <property type="entry name" value="pro_imino_pep_1"/>
    <property type="match status" value="1"/>
</dbReference>
<comment type="caution">
    <text evidence="12">The sequence shown here is derived from an EMBL/GenBank/DDBJ whole genome shotgun (WGS) entry which is preliminary data.</text>
</comment>
<evidence type="ECO:0000256" key="6">
    <source>
        <dbReference type="ARBA" id="ARBA00022670"/>
    </source>
</evidence>
<accession>A0A151ZHM2</accession>
<keyword evidence="13" id="KW-1185">Reference proteome</keyword>
<evidence type="ECO:0000256" key="5">
    <source>
        <dbReference type="ARBA" id="ARBA00022490"/>
    </source>
</evidence>
<dbReference type="STRING" id="361077.A0A151ZHM2"/>
<dbReference type="PRINTS" id="PR00793">
    <property type="entry name" value="PROAMNOPTASE"/>
</dbReference>
<dbReference type="OrthoDB" id="10249433at2759"/>
<evidence type="ECO:0000256" key="2">
    <source>
        <dbReference type="ARBA" id="ARBA00004496"/>
    </source>
</evidence>
<feature type="active site" description="Nucleophile" evidence="9">
    <location>
        <position position="138"/>
    </location>
</feature>
<evidence type="ECO:0000256" key="3">
    <source>
        <dbReference type="ARBA" id="ARBA00010088"/>
    </source>
</evidence>
<dbReference type="PANTHER" id="PTHR43722:SF1">
    <property type="entry name" value="PROLINE IMINOPEPTIDASE"/>
    <property type="match status" value="1"/>
</dbReference>
<dbReference type="InterPro" id="IPR000073">
    <property type="entry name" value="AB_hydrolase_1"/>
</dbReference>
<dbReference type="PRINTS" id="PR00111">
    <property type="entry name" value="ABHYDROLASE"/>
</dbReference>
<evidence type="ECO:0000259" key="11">
    <source>
        <dbReference type="Pfam" id="PF00561"/>
    </source>
</evidence>
<evidence type="ECO:0000313" key="13">
    <source>
        <dbReference type="Proteomes" id="UP000076078"/>
    </source>
</evidence>
<dbReference type="EC" id="3.4.11.5" evidence="8 10"/>
<comment type="catalytic activity">
    <reaction evidence="1 8 10">
        <text>Release of N-terminal proline from a peptide.</text>
        <dbReference type="EC" id="3.4.11.5"/>
    </reaction>
</comment>
<keyword evidence="4 8" id="KW-0031">Aminopeptidase</keyword>
<evidence type="ECO:0000313" key="12">
    <source>
        <dbReference type="EMBL" id="KYQ93380.1"/>
    </source>
</evidence>
<dbReference type="InParanoid" id="A0A151ZHM2"/>
<dbReference type="Gene3D" id="3.40.50.1820">
    <property type="entry name" value="alpha/beta hydrolase"/>
    <property type="match status" value="1"/>
</dbReference>
<feature type="active site" description="Proton donor" evidence="9">
    <location>
        <position position="325"/>
    </location>
</feature>
<dbReference type="GO" id="GO:0006508">
    <property type="term" value="P:proteolysis"/>
    <property type="evidence" value="ECO:0007669"/>
    <property type="project" value="UniProtKB-KW"/>
</dbReference>
<comment type="similarity">
    <text evidence="3 8 10">Belongs to the peptidase S33 family.</text>
</comment>
<dbReference type="EMBL" id="LODT01000028">
    <property type="protein sequence ID" value="KYQ93380.1"/>
    <property type="molecule type" value="Genomic_DNA"/>
</dbReference>
<evidence type="ECO:0000256" key="7">
    <source>
        <dbReference type="ARBA" id="ARBA00022801"/>
    </source>
</evidence>
<dbReference type="SUPFAM" id="SSF53474">
    <property type="entry name" value="alpha/beta-Hydrolases"/>
    <property type="match status" value="1"/>
</dbReference>
<sequence length="346" mass="39439">MSTKPISKIVDEISAEQVKVKTNVFNYPRTLYPAIEPYKTHRLKVDDIHELYIEESGNPQSEKCVIFCHGGPGGGLEDNYRRYFDPVAYRVVLFDQRGCGKSTPFACLENNTTWHLVDDMEKIRVYLGINNWIVFGGSWGSTLALSYAETHPSRVKALCLRGIFTLRREELLFFYQCGGGANWIFPDYFAEYVKPIPVNERYDMISAYNRRLTGTDEKIKLEAALAWTAWEMATSKLIIDKEKISGGEDPQFAIPFARIENHYFVHGGWFNEDDQLIKNAHILKNIPGVIVGGRYDIVCPAKSAWDLKQVWGDKVDLTFIPDSGHSMSEPGIISCLVEAMDRFRDL</sequence>
<organism evidence="12 13">
    <name type="scientific">Tieghemostelium lacteum</name>
    <name type="common">Slime mold</name>
    <name type="synonym">Dictyostelium lacteum</name>
    <dbReference type="NCBI Taxonomy" id="361077"/>
    <lineage>
        <taxon>Eukaryota</taxon>
        <taxon>Amoebozoa</taxon>
        <taxon>Evosea</taxon>
        <taxon>Eumycetozoa</taxon>
        <taxon>Dictyostelia</taxon>
        <taxon>Dictyosteliales</taxon>
        <taxon>Raperosteliaceae</taxon>
        <taxon>Tieghemostelium</taxon>
    </lineage>
</organism>
<dbReference type="GO" id="GO:0005737">
    <property type="term" value="C:cytoplasm"/>
    <property type="evidence" value="ECO:0007669"/>
    <property type="project" value="UniProtKB-SubCell"/>
</dbReference>
<evidence type="ECO:0000256" key="9">
    <source>
        <dbReference type="PIRSR" id="PIRSR006431-1"/>
    </source>
</evidence>
<evidence type="ECO:0000256" key="1">
    <source>
        <dbReference type="ARBA" id="ARBA00001585"/>
    </source>
</evidence>
<dbReference type="InterPro" id="IPR029058">
    <property type="entry name" value="AB_hydrolase_fold"/>
</dbReference>
<dbReference type="GO" id="GO:0004177">
    <property type="term" value="F:aminopeptidase activity"/>
    <property type="evidence" value="ECO:0007669"/>
    <property type="project" value="UniProtKB-UniRule"/>
</dbReference>
<gene>
    <name evidence="12" type="ORF">DLAC_06061</name>
</gene>
<dbReference type="PANTHER" id="PTHR43722">
    <property type="entry name" value="PROLINE IMINOPEPTIDASE"/>
    <property type="match status" value="1"/>
</dbReference>
<keyword evidence="7 8" id="KW-0378">Hydrolase</keyword>
<name>A0A151ZHM2_TIELA</name>
<keyword evidence="5 8" id="KW-0963">Cytoplasm</keyword>
<protein>
    <recommendedName>
        <fullName evidence="8 10">Proline iminopeptidase</fullName>
        <shortName evidence="8">PIP</shortName>
        <ecNumber evidence="8 10">3.4.11.5</ecNumber>
    </recommendedName>
    <alternativeName>
        <fullName evidence="8">Prolyl aminopeptidase</fullName>
    </alternativeName>
</protein>
<proteinExistence type="inferred from homology"/>
<dbReference type="OMA" id="ELRWFYQ"/>
<dbReference type="InterPro" id="IPR005944">
    <property type="entry name" value="Pro_iminopeptidase"/>
</dbReference>
<evidence type="ECO:0000256" key="4">
    <source>
        <dbReference type="ARBA" id="ARBA00022438"/>
    </source>
</evidence>
<dbReference type="InterPro" id="IPR002410">
    <property type="entry name" value="Peptidase_S33"/>
</dbReference>